<dbReference type="Proteomes" id="UP000013776">
    <property type="component" value="Unassembled WGS sequence"/>
</dbReference>
<evidence type="ECO:0000313" key="2">
    <source>
        <dbReference type="Proteomes" id="UP000013776"/>
    </source>
</evidence>
<dbReference type="Pfam" id="PF11326">
    <property type="entry name" value="PANTS-like"/>
    <property type="match status" value="1"/>
</dbReference>
<comment type="caution">
    <text evidence="1">The sequence shown here is derived from an EMBL/GenBank/DDBJ whole genome shotgun (WGS) entry which is preliminary data.</text>
</comment>
<dbReference type="VEuPathDB" id="FungiDB:TAPDE_002616"/>
<dbReference type="eggNOG" id="ENOG502S9DM">
    <property type="taxonomic scope" value="Eukaryota"/>
</dbReference>
<dbReference type="AlphaFoldDB" id="R4X9Y8"/>
<dbReference type="PANTHER" id="PTHR28052:SF1">
    <property type="entry name" value="UPF0545 PROTEIN C22ORF39"/>
    <property type="match status" value="1"/>
</dbReference>
<dbReference type="STRING" id="1097556.R4X9Y8"/>
<proteinExistence type="predicted"/>
<dbReference type="InterPro" id="IPR021475">
    <property type="entry name" value="Pants/Emi1-like"/>
</dbReference>
<evidence type="ECO:0000313" key="1">
    <source>
        <dbReference type="EMBL" id="CCG82587.1"/>
    </source>
</evidence>
<dbReference type="EMBL" id="CAHR02000091">
    <property type="protein sequence ID" value="CCG82587.1"/>
    <property type="molecule type" value="Genomic_DNA"/>
</dbReference>
<keyword evidence="2" id="KW-1185">Reference proteome</keyword>
<reference evidence="1 2" key="1">
    <citation type="journal article" date="2013" name="MBio">
        <title>Genome sequencing of the plant pathogen Taphrina deformans, the causal agent of peach leaf curl.</title>
        <authorList>
            <person name="Cisse O.H."/>
            <person name="Almeida J.M.G.C.F."/>
            <person name="Fonseca A."/>
            <person name="Kumar A.A."/>
            <person name="Salojaervi J."/>
            <person name="Overmyer K."/>
            <person name="Hauser P.M."/>
            <person name="Pagni M."/>
        </authorList>
    </citation>
    <scope>NUCLEOTIDE SEQUENCE [LARGE SCALE GENOMIC DNA]</scope>
    <source>
        <strain evidence="2">PYCC 5710 / ATCC 11124 / CBS 356.35 / IMI 108563 / JCM 9778 / NBRC 8474</strain>
    </source>
</reference>
<protein>
    <submittedName>
        <fullName evidence="1">Uncharacterized protein C227.17c</fullName>
    </submittedName>
</protein>
<dbReference type="OrthoDB" id="2017405at2759"/>
<accession>R4X9Y8</accession>
<name>R4X9Y8_TAPDE</name>
<gene>
    <name evidence="1" type="ORF">TAPDE_002616</name>
</gene>
<organism evidence="1 2">
    <name type="scientific">Taphrina deformans (strain PYCC 5710 / ATCC 11124 / CBS 356.35 / IMI 108563 / JCM 9778 / NBRC 8474)</name>
    <name type="common">Peach leaf curl fungus</name>
    <name type="synonym">Lalaria deformans</name>
    <dbReference type="NCBI Taxonomy" id="1097556"/>
    <lineage>
        <taxon>Eukaryota</taxon>
        <taxon>Fungi</taxon>
        <taxon>Dikarya</taxon>
        <taxon>Ascomycota</taxon>
        <taxon>Taphrinomycotina</taxon>
        <taxon>Taphrinomycetes</taxon>
        <taxon>Taphrinales</taxon>
        <taxon>Taphrinaceae</taxon>
        <taxon>Taphrina</taxon>
    </lineage>
</organism>
<sequence length="168" mass="19662">MWPFNKSLSSSLAPDDDITEAQIDKFFSDTPAKPTYREVTTTTVDTAGNQVTKVERIEESLPVKEDPCNMQYYFDEFFMCYTPKSQLRNWYRYGEKKDCAERWRDLKWCMTTKIVDEDASQSMLRERKVFMDAKVHSGPNSEDVWDLRSEPLKAPWNGTNQDEQLSVS</sequence>
<dbReference type="PANTHER" id="PTHR28052">
    <property type="entry name" value="UPF0545 PROTEIN C22ORF39"/>
    <property type="match status" value="1"/>
</dbReference>